<dbReference type="Proteomes" id="UP000035287">
    <property type="component" value="Plasmid p1"/>
</dbReference>
<sequence length="120" mass="12977">MSNSAFLREVSDQHGVSARRLAAALRTAKSELAIAAGLSPNALTKAARIGSVATQTRLHEMCRIIDRIIPWAGSAPTAFAWYRSQSLPSFGDATPEELVHQGRSNKVHAYLDRLKDGGYA</sequence>
<keyword evidence="1" id="KW-0614">Plasmid</keyword>
<dbReference type="PATRIC" id="fig|1348774.3.peg.3717"/>
<dbReference type="EMBL" id="CP011771">
    <property type="protein sequence ID" value="AKM11978.1"/>
    <property type="molecule type" value="Genomic_DNA"/>
</dbReference>
<dbReference type="EMBL" id="CP011771">
    <property type="protein sequence ID" value="AKM12132.1"/>
    <property type="molecule type" value="Genomic_DNA"/>
</dbReference>
<organism evidence="1 3">
    <name type="scientific">Croceicoccus naphthovorans</name>
    <dbReference type="NCBI Taxonomy" id="1348774"/>
    <lineage>
        <taxon>Bacteria</taxon>
        <taxon>Pseudomonadati</taxon>
        <taxon>Pseudomonadota</taxon>
        <taxon>Alphaproteobacteria</taxon>
        <taxon>Sphingomonadales</taxon>
        <taxon>Erythrobacteraceae</taxon>
        <taxon>Croceicoccus</taxon>
    </lineage>
</organism>
<evidence type="ECO:0000313" key="2">
    <source>
        <dbReference type="EMBL" id="AKM12132.1"/>
    </source>
</evidence>
<dbReference type="OrthoDB" id="582619at2"/>
<dbReference type="RefSeq" id="WP_037486442.1">
    <property type="nucleotide sequence ID" value="NZ_CP011771.1"/>
</dbReference>
<protein>
    <submittedName>
        <fullName evidence="1">XRE family transcriptional regulator</fullName>
    </submittedName>
</protein>
<accession>A0A0G3XN41</accession>
<evidence type="ECO:0000313" key="3">
    <source>
        <dbReference type="Proteomes" id="UP000035287"/>
    </source>
</evidence>
<name>A0A0G3XN41_9SPHN</name>
<proteinExistence type="predicted"/>
<reference evidence="1 3" key="1">
    <citation type="submission" date="2015-06" db="EMBL/GenBank/DDBJ databases">
        <authorList>
            <person name="Zeng Y."/>
            <person name="Huang Y."/>
        </authorList>
    </citation>
    <scope>NUCLEOTIDE SEQUENCE [LARGE SCALE GENOMIC DNA]</scope>
    <source>
        <strain evidence="1 3">PQ-2</strain>
        <plasmid evidence="1">p1</plasmid>
        <plasmid evidence="3">Plasmid p1</plasmid>
    </source>
</reference>
<dbReference type="KEGG" id="cna:AB433_17650"/>
<keyword evidence="3" id="KW-1185">Reference proteome</keyword>
<dbReference type="AlphaFoldDB" id="A0A0G3XN41"/>
<gene>
    <name evidence="1" type="ORF">AB433_17650</name>
    <name evidence="2" type="ORF">AB433_18565</name>
</gene>
<dbReference type="KEGG" id="cna:AB433_18565"/>
<geneLocation type="plasmid" evidence="1 3">
    <name>p1</name>
</geneLocation>
<evidence type="ECO:0000313" key="1">
    <source>
        <dbReference type="EMBL" id="AKM11978.1"/>
    </source>
</evidence>